<name>A0A1V8TE72_9PEZI</name>
<dbReference type="Pfam" id="PF19418">
    <property type="entry name" value="DEPDC5_CTD"/>
    <property type="match status" value="1"/>
</dbReference>
<comment type="caution">
    <text evidence="7">The sequence shown here is derived from an EMBL/GenBank/DDBJ whole genome shotgun (WGS) entry which is preliminary data.</text>
</comment>
<dbReference type="Pfam" id="PF13409">
    <property type="entry name" value="GST_N_2"/>
    <property type="match status" value="1"/>
</dbReference>
<dbReference type="InterPro" id="IPR036388">
    <property type="entry name" value="WH-like_DNA-bd_sf"/>
</dbReference>
<dbReference type="InterPro" id="IPR036390">
    <property type="entry name" value="WH_DNA-bd_sf"/>
</dbReference>
<feature type="compositionally biased region" description="Polar residues" evidence="5">
    <location>
        <begin position="490"/>
        <end position="507"/>
    </location>
</feature>
<evidence type="ECO:0000256" key="3">
    <source>
        <dbReference type="ARBA" id="ARBA00018529"/>
    </source>
</evidence>
<dbReference type="Pfam" id="PF00610">
    <property type="entry name" value="DEP"/>
    <property type="match status" value="1"/>
</dbReference>
<dbReference type="InterPro" id="IPR036282">
    <property type="entry name" value="Glutathione-S-Trfase_C_sf"/>
</dbReference>
<reference evidence="8" key="1">
    <citation type="submission" date="2017-03" db="EMBL/GenBank/DDBJ databases">
        <title>Genomes of endolithic fungi from Antarctica.</title>
        <authorList>
            <person name="Coleine C."/>
            <person name="Masonjones S."/>
            <person name="Stajich J.E."/>
        </authorList>
    </citation>
    <scope>NUCLEOTIDE SEQUENCE [LARGE SCALE GENOMIC DNA]</scope>
    <source>
        <strain evidence="8">CCFEE 5527</strain>
    </source>
</reference>
<dbReference type="Gene3D" id="1.10.10.10">
    <property type="entry name" value="Winged helix-like DNA-binding domain superfamily/Winged helix DNA-binding domain"/>
    <property type="match status" value="1"/>
</dbReference>
<evidence type="ECO:0000256" key="1">
    <source>
        <dbReference type="ARBA" id="ARBA00004148"/>
    </source>
</evidence>
<dbReference type="PROSITE" id="PS50186">
    <property type="entry name" value="DEP"/>
    <property type="match status" value="1"/>
</dbReference>
<dbReference type="SFLD" id="SFLDS00019">
    <property type="entry name" value="Glutathione_Transferase_(cytos"/>
    <property type="match status" value="1"/>
</dbReference>
<evidence type="ECO:0000256" key="2">
    <source>
        <dbReference type="ARBA" id="ARBA00005643"/>
    </source>
</evidence>
<dbReference type="InterPro" id="IPR040079">
    <property type="entry name" value="Glutathione_S-Trfase"/>
</dbReference>
<dbReference type="InterPro" id="IPR048255">
    <property type="entry name" value="IML1_N"/>
</dbReference>
<dbReference type="GO" id="GO:0035556">
    <property type="term" value="P:intracellular signal transduction"/>
    <property type="evidence" value="ECO:0007669"/>
    <property type="project" value="InterPro"/>
</dbReference>
<feature type="compositionally biased region" description="Polar residues" evidence="5">
    <location>
        <begin position="924"/>
        <end position="933"/>
    </location>
</feature>
<dbReference type="Proteomes" id="UP000192596">
    <property type="component" value="Unassembled WGS sequence"/>
</dbReference>
<evidence type="ECO:0000313" key="7">
    <source>
        <dbReference type="EMBL" id="OQO09538.1"/>
    </source>
</evidence>
<feature type="region of interest" description="Disordered" evidence="5">
    <location>
        <begin position="467"/>
        <end position="513"/>
    </location>
</feature>
<dbReference type="PANTHER" id="PTHR13179">
    <property type="entry name" value="DEP DOMAIN CONTAINING PROTEIN 5"/>
    <property type="match status" value="1"/>
</dbReference>
<dbReference type="OrthoDB" id="39497at2759"/>
<dbReference type="GO" id="GO:1990130">
    <property type="term" value="C:GATOR1 complex"/>
    <property type="evidence" value="ECO:0007669"/>
    <property type="project" value="TreeGrafter"/>
</dbReference>
<dbReference type="InterPro" id="IPR036249">
    <property type="entry name" value="Thioredoxin-like_sf"/>
</dbReference>
<dbReference type="InterPro" id="IPR047047">
    <property type="entry name" value="GST_Omega-like_C"/>
</dbReference>
<dbReference type="InterPro" id="IPR004045">
    <property type="entry name" value="Glutathione_S-Trfase_N"/>
</dbReference>
<dbReference type="EMBL" id="NAJO01000010">
    <property type="protein sequence ID" value="OQO09538.1"/>
    <property type="molecule type" value="Genomic_DNA"/>
</dbReference>
<dbReference type="GO" id="GO:0005096">
    <property type="term" value="F:GTPase activator activity"/>
    <property type="evidence" value="ECO:0007669"/>
    <property type="project" value="InterPro"/>
</dbReference>
<dbReference type="InterPro" id="IPR000591">
    <property type="entry name" value="DEP_dom"/>
</dbReference>
<dbReference type="SUPFAM" id="SSF46785">
    <property type="entry name" value="Winged helix' DNA-binding domain"/>
    <property type="match status" value="1"/>
</dbReference>
<dbReference type="Pfam" id="PF13410">
    <property type="entry name" value="GST_C_2"/>
    <property type="match status" value="1"/>
</dbReference>
<accession>A0A1V8TE72</accession>
<comment type="similarity">
    <text evidence="2">Belongs to the IML1 family.</text>
</comment>
<gene>
    <name evidence="7" type="ORF">B0A48_04940</name>
</gene>
<dbReference type="SUPFAM" id="SSF47616">
    <property type="entry name" value="GST C-terminal domain-like"/>
    <property type="match status" value="1"/>
</dbReference>
<evidence type="ECO:0000256" key="5">
    <source>
        <dbReference type="SAM" id="MobiDB-lite"/>
    </source>
</evidence>
<dbReference type="PANTHER" id="PTHR13179:SF8">
    <property type="entry name" value="GATOR COMPLEX PROTEIN DEPDC5"/>
    <property type="match status" value="1"/>
</dbReference>
<feature type="region of interest" description="Disordered" evidence="5">
    <location>
        <begin position="921"/>
        <end position="940"/>
    </location>
</feature>
<feature type="compositionally biased region" description="Basic and acidic residues" evidence="5">
    <location>
        <begin position="471"/>
        <end position="488"/>
    </location>
</feature>
<dbReference type="FunFam" id="3.40.30.10:FF:000162">
    <property type="entry name" value="Glutathione S-transferase Gst3"/>
    <property type="match status" value="1"/>
</dbReference>
<dbReference type="Pfam" id="PF12257">
    <property type="entry name" value="IML1"/>
    <property type="match status" value="1"/>
</dbReference>
<dbReference type="InterPro" id="IPR027244">
    <property type="entry name" value="IML1"/>
</dbReference>
<dbReference type="InParanoid" id="A0A1V8TE72"/>
<evidence type="ECO:0000313" key="8">
    <source>
        <dbReference type="Proteomes" id="UP000192596"/>
    </source>
</evidence>
<dbReference type="SFLD" id="SFLDG01206">
    <property type="entry name" value="Xi.1"/>
    <property type="match status" value="1"/>
</dbReference>
<dbReference type="SUPFAM" id="SSF52833">
    <property type="entry name" value="Thioredoxin-like"/>
    <property type="match status" value="1"/>
</dbReference>
<dbReference type="GO" id="GO:0005774">
    <property type="term" value="C:vacuolar membrane"/>
    <property type="evidence" value="ECO:0007669"/>
    <property type="project" value="UniProtKB-SubCell"/>
</dbReference>
<organism evidence="7 8">
    <name type="scientific">Cryoendolithus antarcticus</name>
    <dbReference type="NCBI Taxonomy" id="1507870"/>
    <lineage>
        <taxon>Eukaryota</taxon>
        <taxon>Fungi</taxon>
        <taxon>Dikarya</taxon>
        <taxon>Ascomycota</taxon>
        <taxon>Pezizomycotina</taxon>
        <taxon>Dothideomycetes</taxon>
        <taxon>Dothideomycetidae</taxon>
        <taxon>Cladosporiales</taxon>
        <taxon>Cladosporiaceae</taxon>
        <taxon>Cryoendolithus</taxon>
    </lineage>
</organism>
<evidence type="ECO:0000256" key="4">
    <source>
        <dbReference type="ARBA" id="ARBA00021881"/>
    </source>
</evidence>
<sequence length="1744" mass="194712">MAARRAERLCTVVLHEDRTSAEDVLCGADILPTGKIGQLTAKGAKCLTILSKARAAGQKEISLHITLGIRFDYVNRMPASIIWVDDTKDATADHVEFLFRDLCLSRADIHRMVLRLDGNVAYQDQQVKDSGTETAIVRAIYADGQVKDSAVIDQSSTKTIWRSGGARYTILIQLSEEMLGQWRDGDMMYERAVHGYLEDLFHHWDATDARHHFSIVLFGRTTDNDRTDGKGDSASGSGDFYYVICQDEPSANWPEVIEEIFEVIHNFNSRHGLVNAAQGNMLHAIYLSALDYVGDNTDPALETTGNSIIAVTAGTGIFECGHGLLKRATNLLLGNSIGVDIVALSSKPLHPVPLFKYQLGDGIEYALPHWADVSFWPEVVGHTAASISTRVAEAVELVMLPSMQTGFSGKAEVSSADDIMDAFDLTQFGSGLESATFIPTKTDVISLNEAVPTAALTTLMQTSSDAAKLPKAGDDNKPEAHPISDHVVRSKSSFSGTLRSRMSSQRKISLGPRGLAPMTGAASAVISTHSAGQSVESSSKAYMPDIGSSGLAKQIRESLARRSSQQSLTSQYTADIAPTVRPIDIGQTRSPAARAADSQATGTEVLDAQTLTADDPADAGISQSQLSRTPKLFPSLGSIPEVEAQNLAQQALTPWLTLLNSSNPRQDNMRIANQYRKWHHVFPKAINSGSFKWKSMCTPAVLPLSTDVIPSARELDKHYERRVWRLMLSSLDDTANGSSALLRRLVSLRLARGFQLASKTRLTDVGNGKSSTRSILMSVGTLYHHIEALSDFEMQITEYTANSHKELLPPGLELSTMHYRPRIGRVGGRRLRPIDIDLACGPAGQDWSVLDRALLDQDSVNASEHKTVMRLVLLPTELNRHDGDSDTIKSRELTDDERRIEGIQKLAQLWQRDRVFSAGDRSHQVSMKRSTLPTADRDPNPLAIDFQTLDPSVVVNAQDTSSGQVTTGVEVWAPLFVESEMYHSSEFDLAHLMQQMQDAPPRGVDLRDRRWFTKTHLNCFRGDEMTSWLLSAFKDVQTRGEAVAVGNEIMERGAFNHVRGQRRFRDGNYFYQIAAPYRTSNYPDTAGMFMKSAGRSVPPTPIMEARFSPAMKAAIAKNESKGIGSPHVNATMRKQVLLSRVLQYDVDPSKSSDQQEVVELHYDRIHNPENCYHIRLSWLTTTHKLVRDAISRWSTLANSHGLTLVQVPVKEAIEQHQSHPFDRPHRVRLAYQASHQLPTTPTISVRYSSALLNDNGHFLKAVMRKHDFVLDFESADSFSTKLNVTYSWGPLNYTMTQFVHRSGLVLAQICTDGDKVDIMLLQNRLASAKLALAGSSRSVKDIMQSVDDFCSDEGRLQKLYDEVNDSKRPATSPSSRAFMNGADIDVPPMHLPPHLLSLNKHSIRHFTSSTAMANAQKDILSWADKSGEFKRQQSSFRDWISSKPDAEFPAEKGRYHLYVSYACPWAHRALIVRKLKGLEDYFPYTSVHWEMLEKGWRFATKSDNEPGEEVTPDPVHEGFTHLRDVYFSVNKDYEGRFTVPTLYDKKQKRIVSNESSEIIRMMYTEFDHLLDAKYKSLDLLPKDLKEKIEETNEWTYNDINNGVYKSGFATSQDAYEKAVTTLFKSLDRAEADLAKSSGPFYFGDRITEQDVRLYTTIIRFDAVYVQHFKTNLRDIRSGYPNLHKWVRNLYWNHPAFGSTTEFTHIKKHYTKSHKQINPHSITPLGPVPDILAVDEEVAAVKAAK</sequence>
<dbReference type="STRING" id="1507870.A0A1V8TE72"/>
<dbReference type="SMART" id="SM00049">
    <property type="entry name" value="DEP"/>
    <property type="match status" value="1"/>
</dbReference>
<dbReference type="Gene3D" id="1.20.1050.10">
    <property type="match status" value="1"/>
</dbReference>
<protein>
    <recommendedName>
        <fullName evidence="3">Vacuolar membrane-associated protein IML1</fullName>
    </recommendedName>
    <alternativeName>
        <fullName evidence="4">Vacuolar membrane-associated protein iml1</fullName>
    </alternativeName>
</protein>
<dbReference type="CDD" id="cd03190">
    <property type="entry name" value="GST_C_Omega_like"/>
    <property type="match status" value="1"/>
</dbReference>
<proteinExistence type="inferred from homology"/>
<evidence type="ECO:0000259" key="6">
    <source>
        <dbReference type="PROSITE" id="PS50186"/>
    </source>
</evidence>
<dbReference type="FunCoup" id="A0A1V8TE72">
    <property type="interactions" value="1165"/>
</dbReference>
<dbReference type="GO" id="GO:1904262">
    <property type="term" value="P:negative regulation of TORC1 signaling"/>
    <property type="evidence" value="ECO:0007669"/>
    <property type="project" value="TreeGrafter"/>
</dbReference>
<feature type="domain" description="DEP" evidence="6">
    <location>
        <begin position="1000"/>
        <end position="1075"/>
    </location>
</feature>
<comment type="subcellular location">
    <subcellularLocation>
        <location evidence="1">Vacuole membrane</location>
        <topology evidence="1">Peripheral membrane protein</topology>
    </subcellularLocation>
</comment>
<dbReference type="GO" id="GO:0010508">
    <property type="term" value="P:positive regulation of autophagy"/>
    <property type="evidence" value="ECO:0007669"/>
    <property type="project" value="TreeGrafter"/>
</dbReference>
<dbReference type="GO" id="GO:0004364">
    <property type="term" value="F:glutathione transferase activity"/>
    <property type="evidence" value="ECO:0007669"/>
    <property type="project" value="InterPro"/>
</dbReference>
<dbReference type="InterPro" id="IPR045838">
    <property type="entry name" value="DEPDC5_CTD"/>
</dbReference>
<dbReference type="InterPro" id="IPR016639">
    <property type="entry name" value="GST_Omega/GSH"/>
</dbReference>
<keyword evidence="8" id="KW-1185">Reference proteome</keyword>
<dbReference type="SFLD" id="SFLDG01148">
    <property type="entry name" value="Xi_(cytGST)"/>
    <property type="match status" value="1"/>
</dbReference>
<dbReference type="Gene3D" id="3.40.30.10">
    <property type="entry name" value="Glutaredoxin"/>
    <property type="match status" value="1"/>
</dbReference>